<keyword evidence="2" id="KW-0378">Hydrolase</keyword>
<proteinExistence type="inferred from homology"/>
<evidence type="ECO:0000313" key="6">
    <source>
        <dbReference type="EMBL" id="KTR10407.1"/>
    </source>
</evidence>
<dbReference type="RefSeq" id="WP_058724429.1">
    <property type="nucleotide sequence ID" value="NZ_LDQC01000009.1"/>
</dbReference>
<dbReference type="InterPro" id="IPR029052">
    <property type="entry name" value="Metallo-depent_PP-like"/>
</dbReference>
<feature type="domain" description="Calcineurin-like phosphoesterase" evidence="5">
    <location>
        <begin position="16"/>
        <end position="209"/>
    </location>
</feature>
<keyword evidence="3" id="KW-0408">Iron</keyword>
<sequence>MDSRTAEHPRPNHFLLHLSDTHLVAGDGPLYGDVDPAMRLAEIISDIEASGARPEAIVVTGDVADKGEPGAYARVRELLEPAAARIGAQVIWAMGNHDERGAFRRELFGIQPTDRPVDFVYDVNGLRVITLDTSVPGHHHGEVSPEQLDWLAEVLSEAAPHGTILAMHHPPVPSVQDLAVLVELRDQASLAEVVEGSDVIGIIAGHLHYSTSAVFAGIPVSVASATCYTQDLMEYQAGTRGRDGAQSFNLVHVYGRNVVHSVVPIGHYTTVGEPVSAVETEARLAAAGVRIAPPVEPAPVTSSIPVFTLDSVPLSPVHP</sequence>
<name>A0A175S1T1_9MICO</name>
<organism evidence="6 7">
    <name type="scientific">Curtobacterium luteum</name>
    <dbReference type="NCBI Taxonomy" id="33881"/>
    <lineage>
        <taxon>Bacteria</taxon>
        <taxon>Bacillati</taxon>
        <taxon>Actinomycetota</taxon>
        <taxon>Actinomycetes</taxon>
        <taxon>Micrococcales</taxon>
        <taxon>Microbacteriaceae</taxon>
        <taxon>Curtobacterium</taxon>
    </lineage>
</organism>
<dbReference type="EMBL" id="LDQC01000009">
    <property type="protein sequence ID" value="KTR10407.1"/>
    <property type="molecule type" value="Genomic_DNA"/>
</dbReference>
<dbReference type="PANTHER" id="PTHR42988">
    <property type="entry name" value="PHOSPHOHYDROLASE"/>
    <property type="match status" value="1"/>
</dbReference>
<dbReference type="Pfam" id="PF00149">
    <property type="entry name" value="Metallophos"/>
    <property type="match status" value="1"/>
</dbReference>
<evidence type="ECO:0000256" key="3">
    <source>
        <dbReference type="ARBA" id="ARBA00023004"/>
    </source>
</evidence>
<dbReference type="Gene3D" id="3.60.21.10">
    <property type="match status" value="1"/>
</dbReference>
<comment type="caution">
    <text evidence="6">The sequence shown here is derived from an EMBL/GenBank/DDBJ whole genome shotgun (WGS) entry which is preliminary data.</text>
</comment>
<dbReference type="InterPro" id="IPR004843">
    <property type="entry name" value="Calcineurin-like_PHP"/>
</dbReference>
<keyword evidence="1" id="KW-0479">Metal-binding</keyword>
<dbReference type="PATRIC" id="fig|33881.3.peg.3406"/>
<evidence type="ECO:0000313" key="7">
    <source>
        <dbReference type="Proteomes" id="UP000078252"/>
    </source>
</evidence>
<dbReference type="CDD" id="cd07402">
    <property type="entry name" value="MPP_GpdQ"/>
    <property type="match status" value="1"/>
</dbReference>
<comment type="similarity">
    <text evidence="4">Belongs to the cyclic nucleotide phosphodiesterase class-III family.</text>
</comment>
<dbReference type="OrthoDB" id="5241795at2"/>
<dbReference type="InterPro" id="IPR026575">
    <property type="entry name" value="GpdQ/CpdA-like"/>
</dbReference>
<reference evidence="6 7" key="1">
    <citation type="journal article" date="2016" name="Front. Microbiol.">
        <title>Genomic Resource of Rice Seed Associated Bacteria.</title>
        <authorList>
            <person name="Midha S."/>
            <person name="Bansal K."/>
            <person name="Sharma S."/>
            <person name="Kumar N."/>
            <person name="Patil P.P."/>
            <person name="Chaudhry V."/>
            <person name="Patil P.B."/>
        </authorList>
    </citation>
    <scope>NUCLEOTIDE SEQUENCE [LARGE SCALE GENOMIC DNA]</scope>
    <source>
        <strain evidence="6 7">NS184</strain>
    </source>
</reference>
<evidence type="ECO:0000256" key="4">
    <source>
        <dbReference type="ARBA" id="ARBA00025742"/>
    </source>
</evidence>
<dbReference type="GO" id="GO:0004112">
    <property type="term" value="F:cyclic-nucleotide phosphodiesterase activity"/>
    <property type="evidence" value="ECO:0007669"/>
    <property type="project" value="InterPro"/>
</dbReference>
<dbReference type="InterPro" id="IPR050884">
    <property type="entry name" value="CNP_phosphodiesterase-III"/>
</dbReference>
<dbReference type="STRING" id="33881.NS184_01785"/>
<gene>
    <name evidence="6" type="ORF">NS184_01785</name>
</gene>
<evidence type="ECO:0000259" key="5">
    <source>
        <dbReference type="Pfam" id="PF00149"/>
    </source>
</evidence>
<dbReference type="AlphaFoldDB" id="A0A175S1T1"/>
<accession>A0A175S1T1</accession>
<dbReference type="PANTHER" id="PTHR42988:SF2">
    <property type="entry name" value="CYCLIC NUCLEOTIDE PHOSPHODIESTERASE CBUA0032-RELATED"/>
    <property type="match status" value="1"/>
</dbReference>
<dbReference type="GO" id="GO:0046872">
    <property type="term" value="F:metal ion binding"/>
    <property type="evidence" value="ECO:0007669"/>
    <property type="project" value="UniProtKB-KW"/>
</dbReference>
<evidence type="ECO:0000256" key="1">
    <source>
        <dbReference type="ARBA" id="ARBA00022723"/>
    </source>
</evidence>
<evidence type="ECO:0000256" key="2">
    <source>
        <dbReference type="ARBA" id="ARBA00022801"/>
    </source>
</evidence>
<dbReference type="SUPFAM" id="SSF56300">
    <property type="entry name" value="Metallo-dependent phosphatases"/>
    <property type="match status" value="1"/>
</dbReference>
<dbReference type="Proteomes" id="UP000078252">
    <property type="component" value="Unassembled WGS sequence"/>
</dbReference>
<protein>
    <submittedName>
        <fullName evidence="6">3',5'-cyclic-nucleotide phosphodiesterase</fullName>
    </submittedName>
</protein>